<dbReference type="SMART" id="SM00382">
    <property type="entry name" value="AAA"/>
    <property type="match status" value="1"/>
</dbReference>
<dbReference type="InterPro" id="IPR011527">
    <property type="entry name" value="ABC1_TM_dom"/>
</dbReference>
<dbReference type="OrthoDB" id="9770415at2"/>
<evidence type="ECO:0000256" key="8">
    <source>
        <dbReference type="ARBA" id="ARBA00023136"/>
    </source>
</evidence>
<evidence type="ECO:0000313" key="12">
    <source>
        <dbReference type="EMBL" id="TBL68537.1"/>
    </source>
</evidence>
<keyword evidence="13" id="KW-1185">Reference proteome</keyword>
<organism evidence="12 13">
    <name type="scientific">Paenibacillus thalictri</name>
    <dbReference type="NCBI Taxonomy" id="2527873"/>
    <lineage>
        <taxon>Bacteria</taxon>
        <taxon>Bacillati</taxon>
        <taxon>Bacillota</taxon>
        <taxon>Bacilli</taxon>
        <taxon>Bacillales</taxon>
        <taxon>Paenibacillaceae</taxon>
        <taxon>Paenibacillus</taxon>
    </lineage>
</organism>
<evidence type="ECO:0000259" key="11">
    <source>
        <dbReference type="PROSITE" id="PS50929"/>
    </source>
</evidence>
<dbReference type="SUPFAM" id="SSF90123">
    <property type="entry name" value="ABC transporter transmembrane region"/>
    <property type="match status" value="1"/>
</dbReference>
<dbReference type="InterPro" id="IPR036640">
    <property type="entry name" value="ABC1_TM_sf"/>
</dbReference>
<keyword evidence="3" id="KW-1003">Cell membrane</keyword>
<keyword evidence="7 9" id="KW-1133">Transmembrane helix</keyword>
<dbReference type="GO" id="GO:0015421">
    <property type="term" value="F:ABC-type oligopeptide transporter activity"/>
    <property type="evidence" value="ECO:0007669"/>
    <property type="project" value="TreeGrafter"/>
</dbReference>
<keyword evidence="5" id="KW-0547">Nucleotide-binding</keyword>
<dbReference type="InterPro" id="IPR003593">
    <property type="entry name" value="AAA+_ATPase"/>
</dbReference>
<dbReference type="InterPro" id="IPR027417">
    <property type="entry name" value="P-loop_NTPase"/>
</dbReference>
<keyword evidence="6 12" id="KW-0067">ATP-binding</keyword>
<feature type="domain" description="ABC transporter" evidence="10">
    <location>
        <begin position="337"/>
        <end position="571"/>
    </location>
</feature>
<feature type="transmembrane region" description="Helical" evidence="9">
    <location>
        <begin position="129"/>
        <end position="152"/>
    </location>
</feature>
<sequence>MEVFRQLKEYYWPERRFLFAAIISLLLATTLGLVYPNLLRYLIDEVISKKQFDGVPYLALLVVCVVTVKGLFMLGQGMTSGQLANRTAYNLRKALYEKLQYLSFQYYDQARTGDLMSRLTADLQAVRDFIGFGFVQILNVIFMFTFGTIMMMTISWKLTLLTMVAMPFLVYTAIRFEGKIHPAFRQIRKSMSEMTTSVQENITGVRTVKSFAREIHEIDKFAQRNGDYKDNNVVTSNIWARYFPRMEFFANASVVILLGVGGYFVLDRTITLGELVACFSLIWYIIGPMWQIGFHINNYTQSKAAGERLLEILHQYVHVKNKDNAIVLNPQQVKGHVKFENVTFAYPDKQPALQDFNLDAPAGSIIGLLGGTGSGKSTVIQLLLRAYNVRQGKITVDGIDIRDAQLESLRQQMAIVFQETFLFSSTIRNNIAYGIRDVSMEEVVRAAKFAKAHDFIMELPLGYDTIVGERGLGLSGGQKQRIAIARALLKNPKILILDDATSAVDMETEHEIQQDLQEVMQGRTTFIIAHRISSLKHADEIIVLDEGRIVQRGTHEQLMKQEGPYLKTYRIQFADDLSIDGNQAQGAAAGNEAEMLADSERLTAAASQTEDEEDLYRDPKVTPIFKKRLS</sequence>
<dbReference type="GO" id="GO:0005524">
    <property type="term" value="F:ATP binding"/>
    <property type="evidence" value="ECO:0007669"/>
    <property type="project" value="UniProtKB-KW"/>
</dbReference>
<evidence type="ECO:0000256" key="3">
    <source>
        <dbReference type="ARBA" id="ARBA00022475"/>
    </source>
</evidence>
<feature type="domain" description="ABC transmembrane type-1" evidence="11">
    <location>
        <begin position="19"/>
        <end position="301"/>
    </location>
</feature>
<dbReference type="Proteomes" id="UP000293142">
    <property type="component" value="Unassembled WGS sequence"/>
</dbReference>
<dbReference type="PROSITE" id="PS50893">
    <property type="entry name" value="ABC_TRANSPORTER_2"/>
    <property type="match status" value="1"/>
</dbReference>
<dbReference type="InterPro" id="IPR003439">
    <property type="entry name" value="ABC_transporter-like_ATP-bd"/>
</dbReference>
<evidence type="ECO:0000256" key="7">
    <source>
        <dbReference type="ARBA" id="ARBA00022989"/>
    </source>
</evidence>
<evidence type="ECO:0000256" key="5">
    <source>
        <dbReference type="ARBA" id="ARBA00022741"/>
    </source>
</evidence>
<dbReference type="PANTHER" id="PTHR43394">
    <property type="entry name" value="ATP-DEPENDENT PERMEASE MDL1, MITOCHONDRIAL"/>
    <property type="match status" value="1"/>
</dbReference>
<comment type="caution">
    <text evidence="12">The sequence shown here is derived from an EMBL/GenBank/DDBJ whole genome shotgun (WGS) entry which is preliminary data.</text>
</comment>
<dbReference type="AlphaFoldDB" id="A0A4Q9DCV3"/>
<dbReference type="Gene3D" id="3.40.50.300">
    <property type="entry name" value="P-loop containing nucleotide triphosphate hydrolases"/>
    <property type="match status" value="1"/>
</dbReference>
<reference evidence="12 13" key="1">
    <citation type="submission" date="2019-02" db="EMBL/GenBank/DDBJ databases">
        <title>Paenibacillus sp. nov., isolated from surface-sterilized tissue of Thalictrum simplex L.</title>
        <authorList>
            <person name="Tuo L."/>
        </authorList>
    </citation>
    <scope>NUCLEOTIDE SEQUENCE [LARGE SCALE GENOMIC DNA]</scope>
    <source>
        <strain evidence="12 13">N2SHLJ1</strain>
    </source>
</reference>
<name>A0A4Q9DCV3_9BACL</name>
<dbReference type="PANTHER" id="PTHR43394:SF1">
    <property type="entry name" value="ATP-BINDING CASSETTE SUB-FAMILY B MEMBER 10, MITOCHONDRIAL"/>
    <property type="match status" value="1"/>
</dbReference>
<evidence type="ECO:0000256" key="4">
    <source>
        <dbReference type="ARBA" id="ARBA00022692"/>
    </source>
</evidence>
<keyword evidence="2" id="KW-0813">Transport</keyword>
<comment type="subcellular location">
    <subcellularLocation>
        <location evidence="1">Cell membrane</location>
        <topology evidence="1">Multi-pass membrane protein</topology>
    </subcellularLocation>
</comment>
<protein>
    <submittedName>
        <fullName evidence="12">ABC transporter ATP-binding protein</fullName>
    </submittedName>
</protein>
<dbReference type="GO" id="GO:0005886">
    <property type="term" value="C:plasma membrane"/>
    <property type="evidence" value="ECO:0007669"/>
    <property type="project" value="UniProtKB-SubCell"/>
</dbReference>
<dbReference type="RefSeq" id="WP_131018786.1">
    <property type="nucleotide sequence ID" value="NZ_SIRE01000044.1"/>
</dbReference>
<dbReference type="InterPro" id="IPR017871">
    <property type="entry name" value="ABC_transporter-like_CS"/>
</dbReference>
<evidence type="ECO:0000313" key="13">
    <source>
        <dbReference type="Proteomes" id="UP000293142"/>
    </source>
</evidence>
<dbReference type="PROSITE" id="PS00211">
    <property type="entry name" value="ABC_TRANSPORTER_1"/>
    <property type="match status" value="1"/>
</dbReference>
<gene>
    <name evidence="12" type="ORF">EYB31_37680</name>
</gene>
<feature type="transmembrane region" description="Helical" evidence="9">
    <location>
        <begin position="272"/>
        <end position="293"/>
    </location>
</feature>
<evidence type="ECO:0000256" key="1">
    <source>
        <dbReference type="ARBA" id="ARBA00004651"/>
    </source>
</evidence>
<evidence type="ECO:0000256" key="2">
    <source>
        <dbReference type="ARBA" id="ARBA00022448"/>
    </source>
</evidence>
<dbReference type="InterPro" id="IPR039421">
    <property type="entry name" value="Type_1_exporter"/>
</dbReference>
<evidence type="ECO:0000256" key="9">
    <source>
        <dbReference type="SAM" id="Phobius"/>
    </source>
</evidence>
<dbReference type="PROSITE" id="PS50929">
    <property type="entry name" value="ABC_TM1F"/>
    <property type="match status" value="1"/>
</dbReference>
<dbReference type="CDD" id="cd18542">
    <property type="entry name" value="ABC_6TM_YknU_like"/>
    <property type="match status" value="1"/>
</dbReference>
<dbReference type="SUPFAM" id="SSF52540">
    <property type="entry name" value="P-loop containing nucleoside triphosphate hydrolases"/>
    <property type="match status" value="1"/>
</dbReference>
<evidence type="ECO:0000256" key="6">
    <source>
        <dbReference type="ARBA" id="ARBA00022840"/>
    </source>
</evidence>
<keyword evidence="4 9" id="KW-0812">Transmembrane</keyword>
<dbReference type="GO" id="GO:0016887">
    <property type="term" value="F:ATP hydrolysis activity"/>
    <property type="evidence" value="ECO:0007669"/>
    <property type="project" value="InterPro"/>
</dbReference>
<dbReference type="FunFam" id="3.40.50.300:FF:000221">
    <property type="entry name" value="Multidrug ABC transporter ATP-binding protein"/>
    <property type="match status" value="1"/>
</dbReference>
<dbReference type="Pfam" id="PF00664">
    <property type="entry name" value="ABC_membrane"/>
    <property type="match status" value="1"/>
</dbReference>
<dbReference type="Pfam" id="PF00005">
    <property type="entry name" value="ABC_tran"/>
    <property type="match status" value="1"/>
</dbReference>
<evidence type="ECO:0000259" key="10">
    <source>
        <dbReference type="PROSITE" id="PS50893"/>
    </source>
</evidence>
<feature type="transmembrane region" description="Helical" evidence="9">
    <location>
        <begin position="248"/>
        <end position="266"/>
    </location>
</feature>
<keyword evidence="8 9" id="KW-0472">Membrane</keyword>
<dbReference type="Gene3D" id="1.20.1560.10">
    <property type="entry name" value="ABC transporter type 1, transmembrane domain"/>
    <property type="match status" value="1"/>
</dbReference>
<feature type="transmembrane region" description="Helical" evidence="9">
    <location>
        <begin position="55"/>
        <end position="74"/>
    </location>
</feature>
<proteinExistence type="predicted"/>
<feature type="transmembrane region" description="Helical" evidence="9">
    <location>
        <begin position="17"/>
        <end position="35"/>
    </location>
</feature>
<accession>A0A4Q9DCV3</accession>
<dbReference type="EMBL" id="SIRE01000044">
    <property type="protein sequence ID" value="TBL68537.1"/>
    <property type="molecule type" value="Genomic_DNA"/>
</dbReference>